<evidence type="ECO:0000313" key="2">
    <source>
        <dbReference type="Proteomes" id="UP000233556"/>
    </source>
</evidence>
<proteinExistence type="predicted"/>
<dbReference type="AlphaFoldDB" id="A0A2I0TZP8"/>
<protein>
    <submittedName>
        <fullName evidence="1">Uncharacterized protein</fullName>
    </submittedName>
</protein>
<reference evidence="2" key="1">
    <citation type="submission" date="2017-11" db="EMBL/GenBank/DDBJ databases">
        <authorList>
            <person name="Lima N.C."/>
            <person name="Parody-Merino A.M."/>
            <person name="Battley P.F."/>
            <person name="Fidler A.E."/>
            <person name="Prosdocimi F."/>
        </authorList>
    </citation>
    <scope>NUCLEOTIDE SEQUENCE [LARGE SCALE GENOMIC DNA]</scope>
</reference>
<accession>A0A2I0TZP8</accession>
<sequence length="89" mass="9797">MAGALASVLVRVREYLLEENPIRWSKEAKYPFGPLSGPKYVGKAGFQSDEYVYEDVMGDTGKNLTGVKTCQYRVGQNLTSVMLVSPFSG</sequence>
<evidence type="ECO:0000313" key="1">
    <source>
        <dbReference type="EMBL" id="PKU39306.1"/>
    </source>
</evidence>
<keyword evidence="2" id="KW-1185">Reference proteome</keyword>
<name>A0A2I0TZP8_LIMLA</name>
<organism evidence="1 2">
    <name type="scientific">Limosa lapponica baueri</name>
    <dbReference type="NCBI Taxonomy" id="1758121"/>
    <lineage>
        <taxon>Eukaryota</taxon>
        <taxon>Metazoa</taxon>
        <taxon>Chordata</taxon>
        <taxon>Craniata</taxon>
        <taxon>Vertebrata</taxon>
        <taxon>Euteleostomi</taxon>
        <taxon>Archelosauria</taxon>
        <taxon>Archosauria</taxon>
        <taxon>Dinosauria</taxon>
        <taxon>Saurischia</taxon>
        <taxon>Theropoda</taxon>
        <taxon>Coelurosauria</taxon>
        <taxon>Aves</taxon>
        <taxon>Neognathae</taxon>
        <taxon>Neoaves</taxon>
        <taxon>Charadriiformes</taxon>
        <taxon>Scolopacidae</taxon>
        <taxon>Limosa</taxon>
    </lineage>
</organism>
<dbReference type="EMBL" id="KZ506519">
    <property type="protein sequence ID" value="PKU39306.1"/>
    <property type="molecule type" value="Genomic_DNA"/>
</dbReference>
<gene>
    <name evidence="1" type="ORF">llap_10389</name>
</gene>
<dbReference type="Proteomes" id="UP000233556">
    <property type="component" value="Unassembled WGS sequence"/>
</dbReference>
<reference evidence="2" key="2">
    <citation type="submission" date="2017-12" db="EMBL/GenBank/DDBJ databases">
        <title>Genome sequence of the Bar-tailed Godwit (Limosa lapponica baueri).</title>
        <authorList>
            <person name="Lima N.C.B."/>
            <person name="Parody-Merino A.M."/>
            <person name="Battley P.F."/>
            <person name="Fidler A.E."/>
            <person name="Prosdocimi F."/>
        </authorList>
    </citation>
    <scope>NUCLEOTIDE SEQUENCE [LARGE SCALE GENOMIC DNA]</scope>
</reference>